<keyword evidence="11" id="KW-1185">Reference proteome</keyword>
<dbReference type="OrthoDB" id="4062651at2759"/>
<dbReference type="SUPFAM" id="SSF56112">
    <property type="entry name" value="Protein kinase-like (PK-like)"/>
    <property type="match status" value="1"/>
</dbReference>
<evidence type="ECO:0000259" key="8">
    <source>
        <dbReference type="PROSITE" id="PS50011"/>
    </source>
</evidence>
<dbReference type="Proteomes" id="UP000332933">
    <property type="component" value="Unassembled WGS sequence"/>
</dbReference>
<keyword evidence="6" id="KW-1133">Transmembrane helix</keyword>
<evidence type="ECO:0000256" key="5">
    <source>
        <dbReference type="SAM" id="MobiDB-lite"/>
    </source>
</evidence>
<feature type="binding site" evidence="4">
    <location>
        <position position="425"/>
    </location>
    <ligand>
        <name>ATP</name>
        <dbReference type="ChEBI" id="CHEBI:30616"/>
    </ligand>
</feature>
<feature type="compositionally biased region" description="Polar residues" evidence="5">
    <location>
        <begin position="260"/>
        <end position="282"/>
    </location>
</feature>
<gene>
    <name evidence="10" type="primary">Aste57867_17278</name>
    <name evidence="9" type="ORF">As57867_017219</name>
    <name evidence="10" type="ORF">ASTE57867_17278</name>
</gene>
<sequence>MRCALSQVFAFGLLVSPATAATLSSTTSNSSSASRRLQRNPSELVGCSADVWVSHSPTISDEFCMKACNDKRPGTPDCKGQPCHITNDPPVQGLMCAQHCLVGFRCLGGVVMCDSANTKLYCGSVTAPPTTSVAPPTPPPPTPPSQQPTTTTKPAAPGPTSPSDIATTTAPSDPSTKSPTDPSTKIPSTPATTASSSGGSTTETTASPPASGMTDSGQPTATKTTTLPASATSTPGTNNGGSGSSGTSTTGGGTSGTTSIAQPNGTQAPGTDGTKSPKSGTDATKLDSALKSDPSSDSTWTTVGAVGGGVVVVVVVAIYILLRRRTRLDAAEDDDDDAILEHPKTGQHTHLSYKSHTLNPTTSQQYPTSSSHNSATGESNFNWHDIELIRIESHDVELVRVLGSGASGEIWLGRYQGATDVAIKKLHSHKASKDDVQAFIDEIALLASLDCPYIVQLIGASWTRPNTLQAVIEYMNVGDLRDYLTRSQPSILKDWSTKLAWATDVAEGLVYLHSMSIIHRDLKSRNILLDTTKPAKLADFGISREGSDFTMTVGVGTCRWMAPEILADKYYTDAVDIYSFGVVMSELDTHNVPYSDVKNDQGKPISDIAIISLVREKHLRPTFTATCPRWFVDLAMQCMADDPNDRPHAAQVAHVLRTQMRHGQRGGFV</sequence>
<organism evidence="10 11">
    <name type="scientific">Aphanomyces stellatus</name>
    <dbReference type="NCBI Taxonomy" id="120398"/>
    <lineage>
        <taxon>Eukaryota</taxon>
        <taxon>Sar</taxon>
        <taxon>Stramenopiles</taxon>
        <taxon>Oomycota</taxon>
        <taxon>Saprolegniomycetes</taxon>
        <taxon>Saprolegniales</taxon>
        <taxon>Verrucalvaceae</taxon>
        <taxon>Aphanomyces</taxon>
    </lineage>
</organism>
<dbReference type="InterPro" id="IPR000719">
    <property type="entry name" value="Prot_kinase_dom"/>
</dbReference>
<dbReference type="EMBL" id="VJMH01006074">
    <property type="protein sequence ID" value="KAF0691527.1"/>
    <property type="molecule type" value="Genomic_DNA"/>
</dbReference>
<name>A0A485L7H2_9STRA</name>
<feature type="compositionally biased region" description="Low complexity" evidence="5">
    <location>
        <begin position="360"/>
        <end position="371"/>
    </location>
</feature>
<keyword evidence="1" id="KW-0418">Kinase</keyword>
<dbReference type="AlphaFoldDB" id="A0A485L7H2"/>
<keyword evidence="2 4" id="KW-0547">Nucleotide-binding</keyword>
<evidence type="ECO:0000313" key="9">
    <source>
        <dbReference type="EMBL" id="KAF0691527.1"/>
    </source>
</evidence>
<dbReference type="PROSITE" id="PS00108">
    <property type="entry name" value="PROTEIN_KINASE_ST"/>
    <property type="match status" value="1"/>
</dbReference>
<feature type="compositionally biased region" description="Pro residues" evidence="5">
    <location>
        <begin position="135"/>
        <end position="146"/>
    </location>
</feature>
<proteinExistence type="predicted"/>
<feature type="compositionally biased region" description="Low complexity" evidence="5">
    <location>
        <begin position="219"/>
        <end position="237"/>
    </location>
</feature>
<dbReference type="SMART" id="SM00220">
    <property type="entry name" value="S_TKc"/>
    <property type="match status" value="1"/>
</dbReference>
<reference evidence="10 11" key="1">
    <citation type="submission" date="2019-03" db="EMBL/GenBank/DDBJ databases">
        <authorList>
            <person name="Gaulin E."/>
            <person name="Dumas B."/>
        </authorList>
    </citation>
    <scope>NUCLEOTIDE SEQUENCE [LARGE SCALE GENOMIC DNA]</scope>
    <source>
        <strain evidence="10">CBS 568.67</strain>
    </source>
</reference>
<dbReference type="PANTHER" id="PTHR44329">
    <property type="entry name" value="SERINE/THREONINE-PROTEIN KINASE TNNI3K-RELATED"/>
    <property type="match status" value="1"/>
</dbReference>
<feature type="region of interest" description="Disordered" evidence="5">
    <location>
        <begin position="338"/>
        <end position="378"/>
    </location>
</feature>
<feature type="compositionally biased region" description="Low complexity" evidence="5">
    <location>
        <begin position="161"/>
        <end position="212"/>
    </location>
</feature>
<dbReference type="PROSITE" id="PS00107">
    <property type="entry name" value="PROTEIN_KINASE_ATP"/>
    <property type="match status" value="1"/>
</dbReference>
<evidence type="ECO:0000256" key="1">
    <source>
        <dbReference type="ARBA" id="ARBA00022527"/>
    </source>
</evidence>
<dbReference type="InterPro" id="IPR017441">
    <property type="entry name" value="Protein_kinase_ATP_BS"/>
</dbReference>
<keyword evidence="7" id="KW-0732">Signal</keyword>
<dbReference type="InterPro" id="IPR001245">
    <property type="entry name" value="Ser-Thr/Tyr_kinase_cat_dom"/>
</dbReference>
<dbReference type="EMBL" id="CAADRA010006095">
    <property type="protein sequence ID" value="VFT94034.1"/>
    <property type="molecule type" value="Genomic_DNA"/>
</dbReference>
<feature type="domain" description="Protein kinase" evidence="8">
    <location>
        <begin position="396"/>
        <end position="657"/>
    </location>
</feature>
<accession>A0A485L7H2</accession>
<reference evidence="9" key="2">
    <citation type="submission" date="2019-06" db="EMBL/GenBank/DDBJ databases">
        <title>Genomics analysis of Aphanomyces spp. identifies a new class of oomycete effector associated with host adaptation.</title>
        <authorList>
            <person name="Gaulin E."/>
        </authorList>
    </citation>
    <scope>NUCLEOTIDE SEQUENCE</scope>
    <source>
        <strain evidence="9">CBS 578.67</strain>
    </source>
</reference>
<keyword evidence="6" id="KW-0472">Membrane</keyword>
<evidence type="ECO:0000256" key="3">
    <source>
        <dbReference type="ARBA" id="ARBA00022840"/>
    </source>
</evidence>
<dbReference type="CDD" id="cd13999">
    <property type="entry name" value="STKc_MAP3K-like"/>
    <property type="match status" value="1"/>
</dbReference>
<feature type="compositionally biased region" description="Polar residues" evidence="5">
    <location>
        <begin position="293"/>
        <end position="302"/>
    </location>
</feature>
<keyword evidence="1" id="KW-0723">Serine/threonine-protein kinase</keyword>
<dbReference type="Gene3D" id="1.10.510.10">
    <property type="entry name" value="Transferase(Phosphotransferase) domain 1"/>
    <property type="match status" value="1"/>
</dbReference>
<dbReference type="PROSITE" id="PS50011">
    <property type="entry name" value="PROTEIN_KINASE_DOM"/>
    <property type="match status" value="1"/>
</dbReference>
<feature type="signal peptide" evidence="7">
    <location>
        <begin position="1"/>
        <end position="20"/>
    </location>
</feature>
<protein>
    <submittedName>
        <fullName evidence="10">Aste57867_17278 protein</fullName>
    </submittedName>
</protein>
<feature type="region of interest" description="Disordered" evidence="5">
    <location>
        <begin position="128"/>
        <end position="303"/>
    </location>
</feature>
<keyword evidence="1" id="KW-0808">Transferase</keyword>
<evidence type="ECO:0000256" key="4">
    <source>
        <dbReference type="PROSITE-ProRule" id="PRU10141"/>
    </source>
</evidence>
<keyword evidence="3 4" id="KW-0067">ATP-binding</keyword>
<dbReference type="GO" id="GO:0004674">
    <property type="term" value="F:protein serine/threonine kinase activity"/>
    <property type="evidence" value="ECO:0007669"/>
    <property type="project" value="UniProtKB-KW"/>
</dbReference>
<dbReference type="InterPro" id="IPR051681">
    <property type="entry name" value="Ser/Thr_Kinases-Pseudokinases"/>
</dbReference>
<evidence type="ECO:0000256" key="6">
    <source>
        <dbReference type="SAM" id="Phobius"/>
    </source>
</evidence>
<evidence type="ECO:0000256" key="7">
    <source>
        <dbReference type="SAM" id="SignalP"/>
    </source>
</evidence>
<evidence type="ECO:0000313" key="11">
    <source>
        <dbReference type="Proteomes" id="UP000332933"/>
    </source>
</evidence>
<feature type="compositionally biased region" description="Gly residues" evidence="5">
    <location>
        <begin position="238"/>
        <end position="255"/>
    </location>
</feature>
<feature type="chain" id="PRO_5033437325" evidence="7">
    <location>
        <begin position="21"/>
        <end position="669"/>
    </location>
</feature>
<dbReference type="GO" id="GO:0005524">
    <property type="term" value="F:ATP binding"/>
    <property type="evidence" value="ECO:0007669"/>
    <property type="project" value="UniProtKB-UniRule"/>
</dbReference>
<dbReference type="Pfam" id="PF07714">
    <property type="entry name" value="PK_Tyr_Ser-Thr"/>
    <property type="match status" value="1"/>
</dbReference>
<evidence type="ECO:0000313" key="10">
    <source>
        <dbReference type="EMBL" id="VFT94034.1"/>
    </source>
</evidence>
<feature type="transmembrane region" description="Helical" evidence="6">
    <location>
        <begin position="300"/>
        <end position="322"/>
    </location>
</feature>
<dbReference type="PANTHER" id="PTHR44329:SF214">
    <property type="entry name" value="PROTEIN KINASE DOMAIN-CONTAINING PROTEIN"/>
    <property type="match status" value="1"/>
</dbReference>
<evidence type="ECO:0000256" key="2">
    <source>
        <dbReference type="ARBA" id="ARBA00022741"/>
    </source>
</evidence>
<dbReference type="InterPro" id="IPR008271">
    <property type="entry name" value="Ser/Thr_kinase_AS"/>
</dbReference>
<dbReference type="InterPro" id="IPR011009">
    <property type="entry name" value="Kinase-like_dom_sf"/>
</dbReference>
<keyword evidence="6" id="KW-0812">Transmembrane</keyword>
<dbReference type="PRINTS" id="PR00109">
    <property type="entry name" value="TYRKINASE"/>
</dbReference>